<dbReference type="InterPro" id="IPR020094">
    <property type="entry name" value="TruA/RsuA/RluB/E/F_N"/>
</dbReference>
<comment type="catalytic activity">
    <reaction evidence="4">
        <text>uridine(38/39/40) in tRNA = pseudouridine(38/39/40) in tRNA</text>
        <dbReference type="Rhea" id="RHEA:22376"/>
        <dbReference type="Rhea" id="RHEA-COMP:10085"/>
        <dbReference type="Rhea" id="RHEA-COMP:10087"/>
        <dbReference type="ChEBI" id="CHEBI:65314"/>
        <dbReference type="ChEBI" id="CHEBI:65315"/>
        <dbReference type="EC" id="5.4.99.12"/>
    </reaction>
</comment>
<dbReference type="PANTHER" id="PTHR11142:SF0">
    <property type="entry name" value="TRNA PSEUDOURIDINE SYNTHASE-LIKE 1"/>
    <property type="match status" value="1"/>
</dbReference>
<dbReference type="EC" id="5.4.99.12" evidence="4"/>
<dbReference type="Pfam" id="PF01416">
    <property type="entry name" value="PseudoU_synth_1"/>
    <property type="match status" value="1"/>
</dbReference>
<name>A0ABM0JWA0_APLCA</name>
<organism evidence="6 7">
    <name type="scientific">Aplysia californica</name>
    <name type="common">California sea hare</name>
    <dbReference type="NCBI Taxonomy" id="6500"/>
    <lineage>
        <taxon>Eukaryota</taxon>
        <taxon>Metazoa</taxon>
        <taxon>Spiralia</taxon>
        <taxon>Lophotrochozoa</taxon>
        <taxon>Mollusca</taxon>
        <taxon>Gastropoda</taxon>
        <taxon>Heterobranchia</taxon>
        <taxon>Euthyneura</taxon>
        <taxon>Tectipleura</taxon>
        <taxon>Aplysiida</taxon>
        <taxon>Aplysioidea</taxon>
        <taxon>Aplysiidae</taxon>
        <taxon>Aplysia</taxon>
    </lineage>
</organism>
<reference evidence="7" key="1">
    <citation type="submission" date="2025-08" db="UniProtKB">
        <authorList>
            <consortium name="RefSeq"/>
        </authorList>
    </citation>
    <scope>IDENTIFICATION</scope>
</reference>
<dbReference type="PANTHER" id="PTHR11142">
    <property type="entry name" value="PSEUDOURIDYLATE SYNTHASE"/>
    <property type="match status" value="1"/>
</dbReference>
<dbReference type="SUPFAM" id="SSF55120">
    <property type="entry name" value="Pseudouridine synthase"/>
    <property type="match status" value="1"/>
</dbReference>
<evidence type="ECO:0000256" key="2">
    <source>
        <dbReference type="ARBA" id="ARBA00022694"/>
    </source>
</evidence>
<accession>A0ABM0JWA0</accession>
<dbReference type="Gene3D" id="3.30.70.580">
    <property type="entry name" value="Pseudouridine synthase I, catalytic domain, N-terminal subdomain"/>
    <property type="match status" value="1"/>
</dbReference>
<keyword evidence="3 4" id="KW-0413">Isomerase</keyword>
<dbReference type="InterPro" id="IPR001406">
    <property type="entry name" value="PsdUridine_synth_TruA"/>
</dbReference>
<keyword evidence="6" id="KW-1185">Reference proteome</keyword>
<sequence length="373" mass="42697">MGRFLIYFSYLGNRFSGLQRQPTHIIKGKKIFTIEGALQSALNALRPANEFRIVLSSRTDKGVHALKNSCHVDLQYPELGKEYRPDVITHVMNTQLSRQEQDIRVLETRRVSDDFHSRLRAKGRKYVYRIGHSVWDGSEGDSSDYPGQDGRHGGPDLIPELRKFGWKRRGFLYIPLGDKATALDSHKVKIYRDNVDISKLIEAAEVLSGIHNFASFSSPPKLDEYNPHPVKLLTIGVKRGQPLAHRLQKNVQPRWNDLEFWDVHIHARSFLYKMVRRLVSAMVLHAKNKITLHDLRDILVNPRNDFPFAGQMSMSEAGLFLQDVEYDAKDLEYHGPLTHPQEGNDDITIPIGSEFHNTYVDTATYIDTAEGRT</sequence>
<dbReference type="GeneID" id="101854652"/>
<dbReference type="InterPro" id="IPR020103">
    <property type="entry name" value="PsdUridine_synth_cat_dom_sf"/>
</dbReference>
<dbReference type="HAMAP" id="MF_00171">
    <property type="entry name" value="TruA"/>
    <property type="match status" value="1"/>
</dbReference>
<comment type="similarity">
    <text evidence="1 4">Belongs to the tRNA pseudouridine synthase TruA family.</text>
</comment>
<gene>
    <name evidence="7" type="primary">LOC101854652</name>
</gene>
<evidence type="ECO:0000256" key="3">
    <source>
        <dbReference type="ARBA" id="ARBA00023235"/>
    </source>
</evidence>
<keyword evidence="2 4" id="KW-0819">tRNA processing</keyword>
<evidence type="ECO:0000313" key="7">
    <source>
        <dbReference type="RefSeq" id="XP_005103006.1"/>
    </source>
</evidence>
<dbReference type="Gene3D" id="3.30.70.660">
    <property type="entry name" value="Pseudouridine synthase I, catalytic domain, C-terminal subdomain"/>
    <property type="match status" value="1"/>
</dbReference>
<dbReference type="RefSeq" id="XP_005103006.1">
    <property type="nucleotide sequence ID" value="XM_005102949.3"/>
</dbReference>
<evidence type="ECO:0000259" key="5">
    <source>
        <dbReference type="Pfam" id="PF01416"/>
    </source>
</evidence>
<feature type="domain" description="Pseudouridine synthase I TruA alpha/beta" evidence="5">
    <location>
        <begin position="203"/>
        <end position="327"/>
    </location>
</feature>
<dbReference type="Proteomes" id="UP000694888">
    <property type="component" value="Unplaced"/>
</dbReference>
<proteinExistence type="inferred from homology"/>
<evidence type="ECO:0000313" key="6">
    <source>
        <dbReference type="Proteomes" id="UP000694888"/>
    </source>
</evidence>
<evidence type="ECO:0000256" key="4">
    <source>
        <dbReference type="RuleBase" id="RU003792"/>
    </source>
</evidence>
<dbReference type="InterPro" id="IPR020095">
    <property type="entry name" value="PsdUridine_synth_TruA_C"/>
</dbReference>
<protein>
    <recommendedName>
        <fullName evidence="4">tRNA pseudouridine synthase</fullName>
        <ecNumber evidence="4">5.4.99.12</ecNumber>
    </recommendedName>
</protein>
<dbReference type="InterPro" id="IPR020097">
    <property type="entry name" value="PsdUridine_synth_TruA_a/b_dom"/>
</dbReference>
<evidence type="ECO:0000256" key="1">
    <source>
        <dbReference type="ARBA" id="ARBA00009375"/>
    </source>
</evidence>